<evidence type="ECO:0000256" key="5">
    <source>
        <dbReference type="ARBA" id="ARBA00022989"/>
    </source>
</evidence>
<proteinExistence type="inferred from homology"/>
<evidence type="ECO:0000256" key="6">
    <source>
        <dbReference type="ARBA" id="ARBA00023136"/>
    </source>
</evidence>
<sequence length="313" mass="33703">MPAAVTPFLTFDTIQNFKTIVLGILLEALPFLLLGVLVSSLLHTFVSEDSIRRVLPKHPALAIITACLIGIALPLCECGMIPVVRGLIRKGMPVYAGISYILAAPILNPVVFASTSMAFHHQPELVYARMGLAFAVSAAIGGILYFTVRHNPLKNASSHHHHVHTHEHHPHGTAGIGGKFSSFFSHASDEFFDMGKYLLFGILLTALIQTGISRDTLMSLGSESAGGHMFMAGLAYVLSICSTSDAFVAASFTSAFSPGPLLTFLVFGAMLDMKTTLMLFSVFNKKFVLYLMLLITASVLAGSHLIDALWLAK</sequence>
<keyword evidence="3" id="KW-1003">Cell membrane</keyword>
<comment type="caution">
    <text evidence="8">The sequence shown here is derived from an EMBL/GenBank/DDBJ whole genome shotgun (WGS) entry which is preliminary data.</text>
</comment>
<dbReference type="RefSeq" id="WP_377600790.1">
    <property type="nucleotide sequence ID" value="NZ_JBHUME010000005.1"/>
</dbReference>
<keyword evidence="5 7" id="KW-1133">Transmembrane helix</keyword>
<dbReference type="InterPro" id="IPR005524">
    <property type="entry name" value="DUF318"/>
</dbReference>
<evidence type="ECO:0000256" key="7">
    <source>
        <dbReference type="SAM" id="Phobius"/>
    </source>
</evidence>
<comment type="subcellular location">
    <subcellularLocation>
        <location evidence="1">Cell membrane</location>
        <topology evidence="1">Multi-pass membrane protein</topology>
    </subcellularLocation>
</comment>
<feature type="transmembrane region" description="Helical" evidence="7">
    <location>
        <begin position="287"/>
        <end position="312"/>
    </location>
</feature>
<dbReference type="Proteomes" id="UP001597541">
    <property type="component" value="Unassembled WGS sequence"/>
</dbReference>
<keyword evidence="4 7" id="KW-0812">Transmembrane</keyword>
<feature type="transmembrane region" description="Helical" evidence="7">
    <location>
        <begin position="63"/>
        <end position="88"/>
    </location>
</feature>
<keyword evidence="6 7" id="KW-0472">Membrane</keyword>
<evidence type="ECO:0000256" key="4">
    <source>
        <dbReference type="ARBA" id="ARBA00022692"/>
    </source>
</evidence>
<dbReference type="EMBL" id="JBHUME010000005">
    <property type="protein sequence ID" value="MFD2611801.1"/>
    <property type="molecule type" value="Genomic_DNA"/>
</dbReference>
<evidence type="ECO:0000313" key="8">
    <source>
        <dbReference type="EMBL" id="MFD2611801.1"/>
    </source>
</evidence>
<organism evidence="8 9">
    <name type="scientific">Paenibacillus gansuensis</name>
    <dbReference type="NCBI Taxonomy" id="306542"/>
    <lineage>
        <taxon>Bacteria</taxon>
        <taxon>Bacillati</taxon>
        <taxon>Bacillota</taxon>
        <taxon>Bacilli</taxon>
        <taxon>Bacillales</taxon>
        <taxon>Paenibacillaceae</taxon>
        <taxon>Paenibacillus</taxon>
    </lineage>
</organism>
<feature type="transmembrane region" description="Helical" evidence="7">
    <location>
        <begin position="126"/>
        <end position="148"/>
    </location>
</feature>
<feature type="transmembrane region" description="Helical" evidence="7">
    <location>
        <begin position="94"/>
        <end position="114"/>
    </location>
</feature>
<feature type="transmembrane region" description="Helical" evidence="7">
    <location>
        <begin position="194"/>
        <end position="212"/>
    </location>
</feature>
<comment type="similarity">
    <text evidence="2">Belongs to the UPF0718 family.</text>
</comment>
<feature type="transmembrane region" description="Helical" evidence="7">
    <location>
        <begin position="20"/>
        <end position="42"/>
    </location>
</feature>
<evidence type="ECO:0000256" key="2">
    <source>
        <dbReference type="ARBA" id="ARBA00006386"/>
    </source>
</evidence>
<name>A0ABW5P943_9BACL</name>
<keyword evidence="9" id="KW-1185">Reference proteome</keyword>
<dbReference type="PANTHER" id="PTHR34184:SF4">
    <property type="entry name" value="UPF0718 PROTEIN YCGR"/>
    <property type="match status" value="1"/>
</dbReference>
<reference evidence="9" key="1">
    <citation type="journal article" date="2019" name="Int. J. Syst. Evol. Microbiol.">
        <title>The Global Catalogue of Microorganisms (GCM) 10K type strain sequencing project: providing services to taxonomists for standard genome sequencing and annotation.</title>
        <authorList>
            <consortium name="The Broad Institute Genomics Platform"/>
            <consortium name="The Broad Institute Genome Sequencing Center for Infectious Disease"/>
            <person name="Wu L."/>
            <person name="Ma J."/>
        </authorList>
    </citation>
    <scope>NUCLEOTIDE SEQUENCE [LARGE SCALE GENOMIC DNA]</scope>
    <source>
        <strain evidence="9">KCTC 3950</strain>
    </source>
</reference>
<protein>
    <submittedName>
        <fullName evidence="8">Permease</fullName>
    </submittedName>
</protein>
<evidence type="ECO:0000256" key="1">
    <source>
        <dbReference type="ARBA" id="ARBA00004651"/>
    </source>
</evidence>
<dbReference type="PANTHER" id="PTHR34184">
    <property type="entry name" value="UPF0718 PROTEIN YCGR"/>
    <property type="match status" value="1"/>
</dbReference>
<evidence type="ECO:0000313" key="9">
    <source>
        <dbReference type="Proteomes" id="UP001597541"/>
    </source>
</evidence>
<dbReference type="Pfam" id="PF03773">
    <property type="entry name" value="ArsP_1"/>
    <property type="match status" value="1"/>
</dbReference>
<accession>A0ABW5P943</accession>
<evidence type="ECO:0000256" key="3">
    <source>
        <dbReference type="ARBA" id="ARBA00022475"/>
    </source>
</evidence>
<dbReference type="InterPro" id="IPR052923">
    <property type="entry name" value="UPF0718"/>
</dbReference>
<gene>
    <name evidence="8" type="ORF">ACFSUF_05120</name>
</gene>